<accession>A0ABR4BCE8</accession>
<keyword evidence="2" id="KW-1185">Reference proteome</keyword>
<organism evidence="1 2">
    <name type="scientific">Lepraria finkii</name>
    <dbReference type="NCBI Taxonomy" id="1340010"/>
    <lineage>
        <taxon>Eukaryota</taxon>
        <taxon>Fungi</taxon>
        <taxon>Dikarya</taxon>
        <taxon>Ascomycota</taxon>
        <taxon>Pezizomycotina</taxon>
        <taxon>Lecanoromycetes</taxon>
        <taxon>OSLEUM clade</taxon>
        <taxon>Lecanoromycetidae</taxon>
        <taxon>Lecanorales</taxon>
        <taxon>Lecanorineae</taxon>
        <taxon>Stereocaulaceae</taxon>
        <taxon>Lepraria</taxon>
    </lineage>
</organism>
<dbReference type="EMBL" id="JBHFEH010000011">
    <property type="protein sequence ID" value="KAL2055514.1"/>
    <property type="molecule type" value="Genomic_DNA"/>
</dbReference>
<evidence type="ECO:0000313" key="2">
    <source>
        <dbReference type="Proteomes" id="UP001590951"/>
    </source>
</evidence>
<gene>
    <name evidence="1" type="ORF">ABVK25_004322</name>
</gene>
<protein>
    <submittedName>
        <fullName evidence="1">Uncharacterized protein</fullName>
    </submittedName>
</protein>
<comment type="caution">
    <text evidence="1">The sequence shown here is derived from an EMBL/GenBank/DDBJ whole genome shotgun (WGS) entry which is preliminary data.</text>
</comment>
<name>A0ABR4BCE8_9LECA</name>
<dbReference type="Proteomes" id="UP001590951">
    <property type="component" value="Unassembled WGS sequence"/>
</dbReference>
<proteinExistence type="predicted"/>
<sequence length="192" mass="22114">MLPQQVSAKICAYTKNIIIKDGLDWPSVVHLLQLLKDLKCIIWSYPGQYAKVRGTPGKINTKVLRVLQENWLNCTISIDNLCTKLERCYDIADLPSRQLVFCKTRGWLSDDLRSAFKKILLSSSQLKVLHFIEPEPVPVHEDEPVYCFHEEEIDPGETLPAIQELFLQGPCWHYSVQTTAQFWNLGLRRSES</sequence>
<evidence type="ECO:0000313" key="1">
    <source>
        <dbReference type="EMBL" id="KAL2055514.1"/>
    </source>
</evidence>
<reference evidence="1 2" key="1">
    <citation type="submission" date="2024-09" db="EMBL/GenBank/DDBJ databases">
        <title>Rethinking Asexuality: The Enigmatic Case of Functional Sexual Genes in Lepraria (Stereocaulaceae).</title>
        <authorList>
            <person name="Doellman M."/>
            <person name="Sun Y."/>
            <person name="Barcenas-Pena A."/>
            <person name="Lumbsch H.T."/>
            <person name="Grewe F."/>
        </authorList>
    </citation>
    <scope>NUCLEOTIDE SEQUENCE [LARGE SCALE GENOMIC DNA]</scope>
    <source>
        <strain evidence="1 2">Grewe 0041</strain>
    </source>
</reference>